<protein>
    <submittedName>
        <fullName evidence="1">Uncharacterized protein</fullName>
    </submittedName>
</protein>
<dbReference type="RefSeq" id="WP_166865522.1">
    <property type="nucleotide sequence ID" value="NZ_JAAQOM010000034.1"/>
</dbReference>
<name>A0ABX0PKH6_9BURK</name>
<sequence>MTVLYLLDQSVITVSLEGTTTAPGPTGDLMTYVTARATVIATKKPLE</sequence>
<dbReference type="EMBL" id="JAAQOM010000034">
    <property type="protein sequence ID" value="NIA57968.1"/>
    <property type="molecule type" value="Genomic_DNA"/>
</dbReference>
<gene>
    <name evidence="1" type="ORF">HAV22_30520</name>
</gene>
<proteinExistence type="predicted"/>
<organism evidence="1 2">
    <name type="scientific">Telluria antibiotica</name>
    <dbReference type="NCBI Taxonomy" id="2717319"/>
    <lineage>
        <taxon>Bacteria</taxon>
        <taxon>Pseudomonadati</taxon>
        <taxon>Pseudomonadota</taxon>
        <taxon>Betaproteobacteria</taxon>
        <taxon>Burkholderiales</taxon>
        <taxon>Oxalobacteraceae</taxon>
        <taxon>Telluria group</taxon>
        <taxon>Telluria</taxon>
    </lineage>
</organism>
<comment type="caution">
    <text evidence="1">The sequence shown here is derived from an EMBL/GenBank/DDBJ whole genome shotgun (WGS) entry which is preliminary data.</text>
</comment>
<reference evidence="1 2" key="1">
    <citation type="submission" date="2020-03" db="EMBL/GenBank/DDBJ databases">
        <title>Genome sequence of strain Massilia sp. TW-1.</title>
        <authorList>
            <person name="Chaudhary D.K."/>
        </authorList>
    </citation>
    <scope>NUCLEOTIDE SEQUENCE [LARGE SCALE GENOMIC DNA]</scope>
    <source>
        <strain evidence="1 2">TW-1</strain>
    </source>
</reference>
<evidence type="ECO:0000313" key="2">
    <source>
        <dbReference type="Proteomes" id="UP000716322"/>
    </source>
</evidence>
<keyword evidence="2" id="KW-1185">Reference proteome</keyword>
<dbReference type="Proteomes" id="UP000716322">
    <property type="component" value="Unassembled WGS sequence"/>
</dbReference>
<evidence type="ECO:0000313" key="1">
    <source>
        <dbReference type="EMBL" id="NIA57968.1"/>
    </source>
</evidence>
<accession>A0ABX0PKH6</accession>